<evidence type="ECO:0000256" key="2">
    <source>
        <dbReference type="ARBA" id="ARBA00022741"/>
    </source>
</evidence>
<proteinExistence type="predicted"/>
<dbReference type="PROSITE" id="PS00107">
    <property type="entry name" value="PROTEIN_KINASE_ATP"/>
    <property type="match status" value="1"/>
</dbReference>
<evidence type="ECO:0000256" key="1">
    <source>
        <dbReference type="ARBA" id="ARBA00022527"/>
    </source>
</evidence>
<dbReference type="SUPFAM" id="SSF56112">
    <property type="entry name" value="Protein kinase-like (PK-like)"/>
    <property type="match status" value="2"/>
</dbReference>
<evidence type="ECO:0000313" key="6">
    <source>
        <dbReference type="EMBL" id="OHS92886.1"/>
    </source>
</evidence>
<dbReference type="InterPro" id="IPR001245">
    <property type="entry name" value="Ser-Thr/Tyr_kinase_cat_dom"/>
</dbReference>
<evidence type="ECO:0000313" key="7">
    <source>
        <dbReference type="Proteomes" id="UP000179807"/>
    </source>
</evidence>
<dbReference type="InterPro" id="IPR017441">
    <property type="entry name" value="Protein_kinase_ATP_BS"/>
</dbReference>
<gene>
    <name evidence="6" type="ORF">TRFO_12271</name>
</gene>
<dbReference type="SMART" id="SM00220">
    <property type="entry name" value="S_TKc"/>
    <property type="match status" value="2"/>
</dbReference>
<keyword evidence="1" id="KW-0723">Serine/threonine-protein kinase</keyword>
<dbReference type="OrthoDB" id="28230at2759"/>
<dbReference type="CDD" id="cd13999">
    <property type="entry name" value="STKc_MAP3K-like"/>
    <property type="match status" value="2"/>
</dbReference>
<keyword evidence="1" id="KW-0808">Transferase</keyword>
<keyword evidence="3 4" id="KW-0067">ATP-binding</keyword>
<evidence type="ECO:0000259" key="5">
    <source>
        <dbReference type="PROSITE" id="PS50011"/>
    </source>
</evidence>
<dbReference type="AlphaFoldDB" id="A0A1J4IZQ7"/>
<dbReference type="PROSITE" id="PS00108">
    <property type="entry name" value="PROTEIN_KINASE_ST"/>
    <property type="match status" value="2"/>
</dbReference>
<evidence type="ECO:0000256" key="3">
    <source>
        <dbReference type="ARBA" id="ARBA00022840"/>
    </source>
</evidence>
<sequence length="988" mass="113155">MNLKAIPDKIKNLIKIIDSVVFYRQESVLCQSILLQIREIYKNSKYGQSQSAAKKLVGSKEYQTILSHLENLENIFNYLTYEKYPEISLDWEIQKPMMDIMTNMNQITMSFSRLELRCPQYMPQTWDLETDFQILYGVFVGNSNPRVIKKLNSIVKFLKKHNIPIPGADMTVEVEKIFENISKFKLKHDDFVLKNKLGEGSTADVFKGIEINTNRTVAIKQLVETELNEEDLTIFKREINCLSSLKHSSLIEFIGATSSPPYWIINDYMPGGSLFARIFTRKQKRKLNAAQKTIIAYRIAEGMAYLHSKNIVHRDLKTGNILLDKKGEPKIIDFGIARKVEEGNDVMTMRIGTYNYMAPEVMTTNNYDSKIDVYSYGMVLYEMLMGQIPFAELSTAIQIQQAVISGTRPTIPSTMPRPLVELIKSCWSSNPIDRPTFEEILQMFKVKLIQFPITQTSAKFESGVSSFDPEAADLNDNNASNDEQAQIDQFYSSLGVQSDNISEDVLHILHVIENIKSNINNVVVYKKEVLRVRAVLDGYRIQLQNAPFVSQELTYEMQADLDNLLRSLEDLGEAILMITQNYWMNIALQWSVMKAKDDISRVMDDVYISMSQLGLKVPKYVPTDDDLTFDFKELFDIFAKSGSHDKHLLNRLKSVGKFLDSMNVQRPPLPPTVDEEIANIFQNIRKYKVHHRQFEKDLLIGTGSAGQVFKGIEKATKKVVAIKQLISTELDDYELQSLKREIVALSSLKHKNLVDFIGATSTSPYWLITEYMPNGSLYDKLLRSRRSTALSPMKKTEIAYRIAEGMEYLHSKNMIHRDLKTLNILLDENDNPKICDFGIARTADDVNMTGSVGTFNYMAPEVIRSTYYTFKIDVFSYGMMLWEILMCEVPFQQLKQIEMCEKIVNGIRPVIPLGTPDELSELIQMCWDDNPAARPSFSEILTLMKNHKIHFTDAPSDQVSAFYKSLDVEVPGNDQRKGLLSIGSFYRY</sequence>
<dbReference type="InterPro" id="IPR008271">
    <property type="entry name" value="Ser/Thr_kinase_AS"/>
</dbReference>
<dbReference type="GeneID" id="94831235"/>
<dbReference type="PRINTS" id="PR00109">
    <property type="entry name" value="TYRKINASE"/>
</dbReference>
<feature type="binding site" evidence="4">
    <location>
        <position position="220"/>
    </location>
    <ligand>
        <name>ATP</name>
        <dbReference type="ChEBI" id="CHEBI:30616"/>
    </ligand>
</feature>
<dbReference type="InterPro" id="IPR000719">
    <property type="entry name" value="Prot_kinase_dom"/>
</dbReference>
<dbReference type="PROSITE" id="PS50011">
    <property type="entry name" value="PROTEIN_KINASE_DOM"/>
    <property type="match status" value="2"/>
</dbReference>
<dbReference type="EMBL" id="MLAK01001459">
    <property type="protein sequence ID" value="OHS92886.1"/>
    <property type="molecule type" value="Genomic_DNA"/>
</dbReference>
<dbReference type="GO" id="GO:0005524">
    <property type="term" value="F:ATP binding"/>
    <property type="evidence" value="ECO:0007669"/>
    <property type="project" value="UniProtKB-UniRule"/>
</dbReference>
<dbReference type="Pfam" id="PF00069">
    <property type="entry name" value="Pkinase"/>
    <property type="match status" value="1"/>
</dbReference>
<keyword evidence="7" id="KW-1185">Reference proteome</keyword>
<dbReference type="PANTHER" id="PTHR44329:SF298">
    <property type="entry name" value="MIXED LINEAGE KINASE DOMAIN-LIKE PROTEIN"/>
    <property type="match status" value="1"/>
</dbReference>
<dbReference type="InterPro" id="IPR051681">
    <property type="entry name" value="Ser/Thr_Kinases-Pseudokinases"/>
</dbReference>
<dbReference type="PANTHER" id="PTHR44329">
    <property type="entry name" value="SERINE/THREONINE-PROTEIN KINASE TNNI3K-RELATED"/>
    <property type="match status" value="1"/>
</dbReference>
<dbReference type="Gene3D" id="1.10.510.10">
    <property type="entry name" value="Transferase(Phosphotransferase) domain 1"/>
    <property type="match status" value="2"/>
</dbReference>
<organism evidence="6 7">
    <name type="scientific">Tritrichomonas foetus</name>
    <dbReference type="NCBI Taxonomy" id="1144522"/>
    <lineage>
        <taxon>Eukaryota</taxon>
        <taxon>Metamonada</taxon>
        <taxon>Parabasalia</taxon>
        <taxon>Tritrichomonadida</taxon>
        <taxon>Tritrichomonadidae</taxon>
        <taxon>Tritrichomonas</taxon>
    </lineage>
</organism>
<name>A0A1J4IZQ7_9EUKA</name>
<dbReference type="Pfam" id="PF07714">
    <property type="entry name" value="PK_Tyr_Ser-Thr"/>
    <property type="match status" value="1"/>
</dbReference>
<feature type="domain" description="Protein kinase" evidence="5">
    <location>
        <begin position="191"/>
        <end position="449"/>
    </location>
</feature>
<dbReference type="RefSeq" id="XP_068346023.1">
    <property type="nucleotide sequence ID" value="XM_068496531.1"/>
</dbReference>
<dbReference type="GO" id="GO:0004674">
    <property type="term" value="F:protein serine/threonine kinase activity"/>
    <property type="evidence" value="ECO:0007669"/>
    <property type="project" value="UniProtKB-KW"/>
</dbReference>
<feature type="domain" description="Protein kinase" evidence="5">
    <location>
        <begin position="694"/>
        <end position="950"/>
    </location>
</feature>
<dbReference type="Proteomes" id="UP000179807">
    <property type="component" value="Unassembled WGS sequence"/>
</dbReference>
<dbReference type="InterPro" id="IPR011009">
    <property type="entry name" value="Kinase-like_dom_sf"/>
</dbReference>
<keyword evidence="1" id="KW-0418">Kinase</keyword>
<comment type="caution">
    <text evidence="6">The sequence shown here is derived from an EMBL/GenBank/DDBJ whole genome shotgun (WGS) entry which is preliminary data.</text>
</comment>
<evidence type="ECO:0000256" key="4">
    <source>
        <dbReference type="PROSITE-ProRule" id="PRU10141"/>
    </source>
</evidence>
<dbReference type="VEuPathDB" id="TrichDB:TRFO_12271"/>
<protein>
    <recommendedName>
        <fullName evidence="5">Protein kinase domain-containing protein</fullName>
    </recommendedName>
</protein>
<accession>A0A1J4IZQ7</accession>
<keyword evidence="2 4" id="KW-0547">Nucleotide-binding</keyword>
<reference evidence="6" key="1">
    <citation type="submission" date="2016-10" db="EMBL/GenBank/DDBJ databases">
        <authorList>
            <person name="Benchimol M."/>
            <person name="Almeida L.G."/>
            <person name="Vasconcelos A.T."/>
            <person name="Perreira-Neves A."/>
            <person name="Rosa I.A."/>
            <person name="Tasca T."/>
            <person name="Bogo M.R."/>
            <person name="de Souza W."/>
        </authorList>
    </citation>
    <scope>NUCLEOTIDE SEQUENCE [LARGE SCALE GENOMIC DNA]</scope>
    <source>
        <strain evidence="6">K</strain>
    </source>
</reference>